<dbReference type="KEGG" id="adi:B5T_03467"/>
<dbReference type="PATRIC" id="fig|930169.3.peg.3427"/>
<protein>
    <recommendedName>
        <fullName evidence="3">DUF1850 domain-containing protein</fullName>
    </recommendedName>
</protein>
<accession>K0CDQ1</accession>
<reference evidence="1 2" key="1">
    <citation type="journal article" date="2012" name="J. Bacteriol.">
        <title>Complete genome sequence of Alcanivorax dieselolei type strain B5.</title>
        <authorList>
            <person name="Lai Q."/>
            <person name="Li W."/>
            <person name="Shao Z."/>
        </authorList>
    </citation>
    <scope>NUCLEOTIDE SEQUENCE [LARGE SCALE GENOMIC DNA]</scope>
    <source>
        <strain evidence="2">DSM 16502 / CGMCC 1.3690 / B-5</strain>
    </source>
</reference>
<dbReference type="Pfam" id="PF08905">
    <property type="entry name" value="DUF1850"/>
    <property type="match status" value="1"/>
</dbReference>
<dbReference type="HOGENOM" id="CLU_1607936_0_0_6"/>
<name>K0CDQ1_ALCDB</name>
<evidence type="ECO:0000313" key="2">
    <source>
        <dbReference type="Proteomes" id="UP000006286"/>
    </source>
</evidence>
<gene>
    <name evidence="1" type="ordered locus">B5T_03467</name>
</gene>
<dbReference type="EMBL" id="CP003466">
    <property type="protein sequence ID" value="AFT71734.1"/>
    <property type="molecule type" value="Genomic_DNA"/>
</dbReference>
<evidence type="ECO:0000313" key="1">
    <source>
        <dbReference type="EMBL" id="AFT71734.1"/>
    </source>
</evidence>
<proteinExistence type="predicted"/>
<dbReference type="STRING" id="930169.B5T_03467"/>
<dbReference type="eggNOG" id="COG4729">
    <property type="taxonomic scope" value="Bacteria"/>
</dbReference>
<organism evidence="1 2">
    <name type="scientific">Alcanivorax dieselolei (strain DSM 16502 / CGMCC 1.3690 / MCCC 1A00001 / B-5)</name>
    <name type="common">Alloalcanivorax dieselolei</name>
    <dbReference type="NCBI Taxonomy" id="930169"/>
    <lineage>
        <taxon>Bacteria</taxon>
        <taxon>Pseudomonadati</taxon>
        <taxon>Pseudomonadota</taxon>
        <taxon>Gammaproteobacteria</taxon>
        <taxon>Oceanospirillales</taxon>
        <taxon>Alcanivoracaceae</taxon>
        <taxon>Alloalcanivorax</taxon>
    </lineage>
</organism>
<dbReference type="AlphaFoldDB" id="K0CDQ1"/>
<keyword evidence="2" id="KW-1185">Reference proteome</keyword>
<dbReference type="InterPro" id="IPR015001">
    <property type="entry name" value="DUF1850"/>
</dbReference>
<dbReference type="Proteomes" id="UP000006286">
    <property type="component" value="Chromosome"/>
</dbReference>
<sequence>MAAVLIIAAVLAALLWPRFWLVIQEGKALRYAFPAASGSDFVLRWTHSVEKEDWEERFQIQTNGSLMLVETRFKTFGAGVPAAMGRETRLEQGWVVMSGIHRPVDPLHVQAADAEHYRLRFQGRTLDLTHPGVPPILTFTTREAPLLTMLPARFATWWRQWRAP</sequence>
<evidence type="ECO:0008006" key="3">
    <source>
        <dbReference type="Google" id="ProtNLM"/>
    </source>
</evidence>
<dbReference type="OrthoDB" id="5298197at2"/>